<feature type="compositionally biased region" description="Basic and acidic residues" evidence="2">
    <location>
        <begin position="811"/>
        <end position="823"/>
    </location>
</feature>
<gene>
    <name evidence="5" type="ORF">Plil01_000469000</name>
</gene>
<feature type="region of interest" description="Disordered" evidence="2">
    <location>
        <begin position="1127"/>
        <end position="1153"/>
    </location>
</feature>
<keyword evidence="3" id="KW-0732">Signal</keyword>
<dbReference type="SMART" id="SM00028">
    <property type="entry name" value="TPR"/>
    <property type="match status" value="7"/>
</dbReference>
<feature type="compositionally biased region" description="Low complexity" evidence="2">
    <location>
        <begin position="129"/>
        <end position="149"/>
    </location>
</feature>
<evidence type="ECO:0000256" key="3">
    <source>
        <dbReference type="SAM" id="SignalP"/>
    </source>
</evidence>
<feature type="region of interest" description="Disordered" evidence="2">
    <location>
        <begin position="1176"/>
        <end position="1280"/>
    </location>
</feature>
<dbReference type="Gene3D" id="1.10.287.110">
    <property type="entry name" value="DnaJ domain"/>
    <property type="match status" value="1"/>
</dbReference>
<dbReference type="OrthoDB" id="765884at2759"/>
<feature type="domain" description="J" evidence="4">
    <location>
        <begin position="1910"/>
        <end position="1996"/>
    </location>
</feature>
<dbReference type="Gene3D" id="1.25.40.10">
    <property type="entry name" value="Tetratricopeptide repeat domain"/>
    <property type="match status" value="2"/>
</dbReference>
<dbReference type="InterPro" id="IPR018253">
    <property type="entry name" value="DnaJ_domain_CS"/>
</dbReference>
<reference evidence="5" key="1">
    <citation type="submission" date="2023-04" db="EMBL/GenBank/DDBJ databases">
        <title>Phytophthora lilii NBRC 32176.</title>
        <authorList>
            <person name="Ichikawa N."/>
            <person name="Sato H."/>
            <person name="Tonouchi N."/>
        </authorList>
    </citation>
    <scope>NUCLEOTIDE SEQUENCE</scope>
    <source>
        <strain evidence="5">NBRC 32176</strain>
    </source>
</reference>
<dbReference type="SUPFAM" id="SSF46565">
    <property type="entry name" value="Chaperone J-domain"/>
    <property type="match status" value="1"/>
</dbReference>
<dbReference type="InterPro" id="IPR012459">
    <property type="entry name" value="Rrp15"/>
</dbReference>
<dbReference type="InterPro" id="IPR019734">
    <property type="entry name" value="TPR_rpt"/>
</dbReference>
<feature type="compositionally biased region" description="Basic residues" evidence="2">
    <location>
        <begin position="602"/>
        <end position="612"/>
    </location>
</feature>
<feature type="region of interest" description="Disordered" evidence="2">
    <location>
        <begin position="628"/>
        <end position="701"/>
    </location>
</feature>
<dbReference type="SUPFAM" id="SSF48452">
    <property type="entry name" value="TPR-like"/>
    <property type="match status" value="2"/>
</dbReference>
<feature type="compositionally biased region" description="Polar residues" evidence="2">
    <location>
        <begin position="841"/>
        <end position="861"/>
    </location>
</feature>
<feature type="repeat" description="TPR" evidence="1">
    <location>
        <begin position="1707"/>
        <end position="1740"/>
    </location>
</feature>
<dbReference type="EMBL" id="BSXW01000195">
    <property type="protein sequence ID" value="GMF14322.1"/>
    <property type="molecule type" value="Genomic_DNA"/>
</dbReference>
<feature type="compositionally biased region" description="Polar residues" evidence="2">
    <location>
        <begin position="1336"/>
        <end position="1348"/>
    </location>
</feature>
<feature type="compositionally biased region" description="Polar residues" evidence="2">
    <location>
        <begin position="1031"/>
        <end position="1051"/>
    </location>
</feature>
<dbReference type="PANTHER" id="PTHR44200:SF1">
    <property type="entry name" value="DNAJ HOMOLOG SUBFAMILY C MEMBER 7"/>
    <property type="match status" value="1"/>
</dbReference>
<dbReference type="InterPro" id="IPR001623">
    <property type="entry name" value="DnaJ_domain"/>
</dbReference>
<evidence type="ECO:0000256" key="2">
    <source>
        <dbReference type="SAM" id="MobiDB-lite"/>
    </source>
</evidence>
<feature type="compositionally biased region" description="Basic residues" evidence="2">
    <location>
        <begin position="1254"/>
        <end position="1268"/>
    </location>
</feature>
<feature type="compositionally biased region" description="Low complexity" evidence="2">
    <location>
        <begin position="157"/>
        <end position="180"/>
    </location>
</feature>
<dbReference type="PROSITE" id="PS00636">
    <property type="entry name" value="DNAJ_1"/>
    <property type="match status" value="1"/>
</dbReference>
<feature type="compositionally biased region" description="Polar residues" evidence="2">
    <location>
        <begin position="1127"/>
        <end position="1137"/>
    </location>
</feature>
<evidence type="ECO:0000256" key="1">
    <source>
        <dbReference type="PROSITE-ProRule" id="PRU00339"/>
    </source>
</evidence>
<feature type="compositionally biased region" description="Basic and acidic residues" evidence="2">
    <location>
        <begin position="1817"/>
        <end position="1860"/>
    </location>
</feature>
<keyword evidence="6" id="KW-1185">Reference proteome</keyword>
<dbReference type="InterPro" id="IPR036869">
    <property type="entry name" value="J_dom_sf"/>
</dbReference>
<comment type="caution">
    <text evidence="5">The sequence shown here is derived from an EMBL/GenBank/DDBJ whole genome shotgun (WGS) entry which is preliminary data.</text>
</comment>
<feature type="compositionally biased region" description="Acidic residues" evidence="2">
    <location>
        <begin position="652"/>
        <end position="662"/>
    </location>
</feature>
<feature type="compositionally biased region" description="Acidic residues" evidence="2">
    <location>
        <begin position="328"/>
        <end position="361"/>
    </location>
</feature>
<feature type="compositionally biased region" description="Polar residues" evidence="2">
    <location>
        <begin position="786"/>
        <end position="809"/>
    </location>
</feature>
<feature type="signal peptide" evidence="3">
    <location>
        <begin position="1"/>
        <end position="20"/>
    </location>
</feature>
<feature type="compositionally biased region" description="Low complexity" evidence="2">
    <location>
        <begin position="1875"/>
        <end position="1893"/>
    </location>
</feature>
<feature type="compositionally biased region" description="Polar residues" evidence="2">
    <location>
        <begin position="1095"/>
        <end position="1111"/>
    </location>
</feature>
<keyword evidence="1" id="KW-0802">TPR repeat</keyword>
<proteinExistence type="predicted"/>
<feature type="compositionally biased region" description="Polar residues" evidence="2">
    <location>
        <begin position="1182"/>
        <end position="1201"/>
    </location>
</feature>
<feature type="compositionally biased region" description="Basic and acidic residues" evidence="2">
    <location>
        <begin position="732"/>
        <end position="743"/>
    </location>
</feature>
<feature type="region of interest" description="Disordered" evidence="2">
    <location>
        <begin position="1399"/>
        <end position="1421"/>
    </location>
</feature>
<dbReference type="InterPro" id="IPR011990">
    <property type="entry name" value="TPR-like_helical_dom_sf"/>
</dbReference>
<dbReference type="PRINTS" id="PR00625">
    <property type="entry name" value="JDOMAIN"/>
</dbReference>
<feature type="compositionally biased region" description="Polar residues" evidence="2">
    <location>
        <begin position="1240"/>
        <end position="1249"/>
    </location>
</feature>
<dbReference type="Proteomes" id="UP001165083">
    <property type="component" value="Unassembled WGS sequence"/>
</dbReference>
<feature type="chain" id="PRO_5040908089" evidence="3">
    <location>
        <begin position="21"/>
        <end position="2007"/>
    </location>
</feature>
<dbReference type="GO" id="GO:0006364">
    <property type="term" value="P:rRNA processing"/>
    <property type="evidence" value="ECO:0007669"/>
    <property type="project" value="InterPro"/>
</dbReference>
<feature type="compositionally biased region" description="Pro residues" evidence="2">
    <location>
        <begin position="119"/>
        <end position="128"/>
    </location>
</feature>
<feature type="region of interest" description="Disordered" evidence="2">
    <location>
        <begin position="1874"/>
        <end position="1905"/>
    </location>
</feature>
<feature type="compositionally biased region" description="Basic and acidic residues" evidence="2">
    <location>
        <begin position="397"/>
        <end position="426"/>
    </location>
</feature>
<feature type="compositionally biased region" description="Polar residues" evidence="2">
    <location>
        <begin position="1076"/>
        <end position="1088"/>
    </location>
</feature>
<feature type="compositionally biased region" description="Low complexity" evidence="2">
    <location>
        <begin position="100"/>
        <end position="118"/>
    </location>
</feature>
<feature type="region of interest" description="Disordered" evidence="2">
    <location>
        <begin position="574"/>
        <end position="612"/>
    </location>
</feature>
<feature type="region of interest" description="Disordered" evidence="2">
    <location>
        <begin position="271"/>
        <end position="290"/>
    </location>
</feature>
<evidence type="ECO:0000313" key="5">
    <source>
        <dbReference type="EMBL" id="GMF14322.1"/>
    </source>
</evidence>
<organism evidence="5 6">
    <name type="scientific">Phytophthora lilii</name>
    <dbReference type="NCBI Taxonomy" id="2077276"/>
    <lineage>
        <taxon>Eukaryota</taxon>
        <taxon>Sar</taxon>
        <taxon>Stramenopiles</taxon>
        <taxon>Oomycota</taxon>
        <taxon>Peronosporomycetes</taxon>
        <taxon>Peronosporales</taxon>
        <taxon>Peronosporaceae</taxon>
        <taxon>Phytophthora</taxon>
    </lineage>
</organism>
<feature type="compositionally biased region" description="Acidic residues" evidence="2">
    <location>
        <begin position="679"/>
        <end position="693"/>
    </location>
</feature>
<dbReference type="PANTHER" id="PTHR44200">
    <property type="entry name" value="DNAJ HOMOLOG SUBFAMILY C MEMBER 7"/>
    <property type="match status" value="1"/>
</dbReference>
<dbReference type="Pfam" id="PF00226">
    <property type="entry name" value="DnaJ"/>
    <property type="match status" value="1"/>
</dbReference>
<dbReference type="InterPro" id="IPR052758">
    <property type="entry name" value="SRC_co-chaperone"/>
</dbReference>
<feature type="compositionally biased region" description="Low complexity" evidence="2">
    <location>
        <begin position="969"/>
        <end position="994"/>
    </location>
</feature>
<feature type="compositionally biased region" description="Polar residues" evidence="2">
    <location>
        <begin position="913"/>
        <end position="922"/>
    </location>
</feature>
<feature type="region of interest" description="Disordered" evidence="2">
    <location>
        <begin position="1305"/>
        <end position="1383"/>
    </location>
</feature>
<dbReference type="Pfam" id="PF07890">
    <property type="entry name" value="Rrp15p"/>
    <property type="match status" value="1"/>
</dbReference>
<name>A0A9W6TL15_9STRA</name>
<dbReference type="CDD" id="cd06257">
    <property type="entry name" value="DnaJ"/>
    <property type="match status" value="1"/>
</dbReference>
<feature type="compositionally biased region" description="Polar residues" evidence="2">
    <location>
        <begin position="1316"/>
        <end position="1329"/>
    </location>
</feature>
<feature type="region of interest" description="Disordered" evidence="2">
    <location>
        <begin position="96"/>
        <end position="216"/>
    </location>
</feature>
<feature type="compositionally biased region" description="Polar residues" evidence="2">
    <location>
        <begin position="668"/>
        <end position="678"/>
    </location>
</feature>
<sequence length="2007" mass="218950">MVAVFTFSLTLAAIVSVANGHGYMMQPKLSGQSLQDPTKARARCGATTFAHSTTMIALHYKATPAALPCDRNACMGASKLTFYWLALHSPTWQVLGGGDPTPAAPETPSAPSTSGTPTPAAPETPCAPPTSGTPTPAAPETPSAPSTSGTSGGAPATGGPNDPETPGAPSTASAPAADDGCGSLEVAGDEDDEVQLPPRRRRGRMRSVDRSKSRMKAMTKITTRSTKRLSTLTLSKACPRPAPCSHRPTSASDPFQCSHVNFKVTPRAHTLRAPHHPFLRSGGGKPHRLTRNTRHNMAELSTSSQAKAETQPVSAASDAESSGREEQQEQQEEEQEEEEEEQEEEEEDEEDAEPASDDDAETHDAVGFGDAMSKILGQNVAADAQPILAKRTTARMREIQSDKHETKTARLSAAEKREREQKDMAVPDHTTAAQDRKLRMIATKGGAETEVDGGYWDQRLTRLLHLLFVSAVVALFNAIEKHQHQNGKKDDKDDKKVKEMSKDNFLGLLKASQQKTTTPAPAAKSSWSVVQDDFMMGAKLKDWDNQHGTEVGRVRQVGDADVEAAEDVAWKQAGDALDSDTEAPADSKNAAKRRTSSSAKKSGSKKAKRSRSHIFAITAAMVRLVEYPESSEDERAPSPSDSFSYPMRSPESDDSDDDEDYAPSESSLEPSDSVASSVDTEDLVPDDAMDELAGDERQGERGLFYDWKDLQAAFGDSAFQRRSDTQEQQTQEQKEHEQEEKNRQPNLFDVEAGEWSFQTPFAARADKTRPRRRHTPTRRPTGVSPRFSTMFTGEQSATDTVFTVQSASNQKQEEKQAAEKESKTTFTFQPPEVEIPPFSFDATSGATTPDFTFGSAGSASADTHMRSPSPRRVSAAAFTSVDGGFTIGRSDKAPKPYKFAGYGGKNASKPSAPRSTAQNTIDVSEDSDDTLMQSPSPAKPANRTPTNGEFLFGQGYKNRKPFAFTRQNSSESFHSPEASSTATGTAAKQTTGTSWTTNTPASDPTAASAFFTHGIPGPTANRNSERRKKVTSSSTFAPPPKNSSTAAPFQTSSSPFASFGSSLFQAATASRHRSEASSGESVGQSASNTRDHGTESSNTTSPKESVAGNNSGAFVFGTSHAHVFTGSSSSPYTSGVFSTTSTETASTSNGGAPGQFVFGNGTAHNPFEFGDDANLHSGGIFSGQQAGNSTASTGDFQIGSTDTKRNPRVRPRRSGMFTNKKSPRKDAKQGADEPEPSPGFPSSYSTTASPFGMHNRRSRKNARLRHTGRSPPADPFVMPTFQSHACSSTFVSTGEDHQPEVVRPTAQKGFGYGFGASSTSNPFGTTTPQQEEKTGDPSTSQHRISNAHQAHDSSHASVFASKDPAQSSKAHPNGESGPRPGYAGSRRILRAALRGVGVRGDRVSSAPPATTGYHRDGGDAEIDSEDERDWLELKRLGGVAHCSRQYEEAAEYYRQSIEVLEALLDHDVFAESTEIRTDKAKLHANRAASLMMLAQITEAQRECRRSIGADATYARAYLRLGRIQVLLGDTAHAQANIDTAKHLMEGHEGEITRSAKEDHASLVKMEATIKKLTTLQGEIKWYVDCGDFKQALVHTETALTLAPSCRKLQIEKARILLHEREFDQIIQFCTSIIEKQLASHGGTNTKSHKEKSIENVALVGIDLGLLWATTLHYQNKVEDAVRILNALEVVAPCSSHVIQLKRQWQEMKQLKHDGNERFKRGEYQEAVRFYSEAVQIDPQHQEFCAIIYCNRAAAQMGLERYHTAILDCNESLQRKTDYPRALLRRARCHVALKMFHEAVKDFDRYLRGQPSSASTADVRRERNEAKAAIARAREEARQQEAAKKRAEREQRQRHQRRWEESSWNDNSRFYENFRRSTNSSNGSSYGSSRYQSSGAGGRASFMAPKTQRRTHYDVLGIEKTATNDQIKKAYRKLALVYHPGKMPVCCCSFDPQLNGLCAVLADKAKTSTHADLFKEMTAAYNVLSDDSARAKYDRELIYNRFGNFYEN</sequence>
<evidence type="ECO:0000313" key="6">
    <source>
        <dbReference type="Proteomes" id="UP001165083"/>
    </source>
</evidence>
<protein>
    <submittedName>
        <fullName evidence="5">Unnamed protein product</fullName>
    </submittedName>
</protein>
<feature type="region of interest" description="Disordered" evidence="2">
    <location>
        <begin position="1065"/>
        <end position="1111"/>
    </location>
</feature>
<dbReference type="SMART" id="SM00271">
    <property type="entry name" value="DnaJ"/>
    <property type="match status" value="1"/>
</dbReference>
<dbReference type="PROSITE" id="PS50005">
    <property type="entry name" value="TPR"/>
    <property type="match status" value="1"/>
</dbReference>
<feature type="compositionally biased region" description="Low complexity" evidence="2">
    <location>
        <begin position="1138"/>
        <end position="1148"/>
    </location>
</feature>
<feature type="region of interest" description="Disordered" evidence="2">
    <location>
        <begin position="716"/>
        <end position="1052"/>
    </location>
</feature>
<accession>A0A9W6TL15</accession>
<evidence type="ECO:0000259" key="4">
    <source>
        <dbReference type="PROSITE" id="PS50076"/>
    </source>
</evidence>
<feature type="region of interest" description="Disordered" evidence="2">
    <location>
        <begin position="1809"/>
        <end position="1861"/>
    </location>
</feature>
<feature type="region of interest" description="Disordered" evidence="2">
    <location>
        <begin position="397"/>
        <end position="429"/>
    </location>
</feature>
<feature type="region of interest" description="Disordered" evidence="2">
    <location>
        <begin position="299"/>
        <end position="364"/>
    </location>
</feature>
<dbReference type="PROSITE" id="PS50076">
    <property type="entry name" value="DNAJ_2"/>
    <property type="match status" value="1"/>
</dbReference>
<feature type="compositionally biased region" description="Polar residues" evidence="2">
    <location>
        <begin position="299"/>
        <end position="314"/>
    </location>
</feature>